<protein>
    <submittedName>
        <fullName evidence="4">Pro-kuma_activ domain-containing protein</fullName>
    </submittedName>
</protein>
<keyword evidence="1" id="KW-0732">Signal</keyword>
<dbReference type="EMBL" id="UYRS01018347">
    <property type="protein sequence ID" value="VDK33390.1"/>
    <property type="molecule type" value="Genomic_DNA"/>
</dbReference>
<evidence type="ECO:0000313" key="3">
    <source>
        <dbReference type="Proteomes" id="UP000282613"/>
    </source>
</evidence>
<dbReference type="WBParaSite" id="TASK_0000442001-mRNA-1">
    <property type="protein sequence ID" value="TASK_0000442001-mRNA-1"/>
    <property type="gene ID" value="TASK_0000442001"/>
</dbReference>
<accession>A0A0R3W3D3</accession>
<dbReference type="OrthoDB" id="6254878at2759"/>
<organism evidence="4">
    <name type="scientific">Taenia asiatica</name>
    <name type="common">Asian tapeworm</name>
    <dbReference type="NCBI Taxonomy" id="60517"/>
    <lineage>
        <taxon>Eukaryota</taxon>
        <taxon>Metazoa</taxon>
        <taxon>Spiralia</taxon>
        <taxon>Lophotrochozoa</taxon>
        <taxon>Platyhelminthes</taxon>
        <taxon>Cestoda</taxon>
        <taxon>Eucestoda</taxon>
        <taxon>Cyclophyllidea</taxon>
        <taxon>Taeniidae</taxon>
        <taxon>Taenia</taxon>
    </lineage>
</organism>
<gene>
    <name evidence="2" type="ORF">TASK_LOCUS4421</name>
</gene>
<evidence type="ECO:0000313" key="2">
    <source>
        <dbReference type="EMBL" id="VDK33390.1"/>
    </source>
</evidence>
<sequence length="114" mass="12877">MIVGSSTAVFRLHLLLLVCLLSELLTGGSAGEIHRMSTKRMQRPAFLFDAWGKRSASQRPLWSLVGEDEDNYFVVIPKRGYKSAVADLEDEVENLYGLRQTDFKRGAYLDLPWG</sequence>
<evidence type="ECO:0000313" key="4">
    <source>
        <dbReference type="WBParaSite" id="TASK_0000442001-mRNA-1"/>
    </source>
</evidence>
<reference evidence="4" key="1">
    <citation type="submission" date="2017-02" db="UniProtKB">
        <authorList>
            <consortium name="WormBaseParasite"/>
        </authorList>
    </citation>
    <scope>IDENTIFICATION</scope>
</reference>
<keyword evidence="3" id="KW-1185">Reference proteome</keyword>
<dbReference type="AlphaFoldDB" id="A0A0R3W3D3"/>
<feature type="chain" id="PRO_5043132555" evidence="1">
    <location>
        <begin position="31"/>
        <end position="114"/>
    </location>
</feature>
<proteinExistence type="predicted"/>
<evidence type="ECO:0000256" key="1">
    <source>
        <dbReference type="SAM" id="SignalP"/>
    </source>
</evidence>
<dbReference type="Proteomes" id="UP000282613">
    <property type="component" value="Unassembled WGS sequence"/>
</dbReference>
<name>A0A0R3W3D3_TAEAS</name>
<reference evidence="2 3" key="2">
    <citation type="submission" date="2018-11" db="EMBL/GenBank/DDBJ databases">
        <authorList>
            <consortium name="Pathogen Informatics"/>
        </authorList>
    </citation>
    <scope>NUCLEOTIDE SEQUENCE [LARGE SCALE GENOMIC DNA]</scope>
</reference>
<feature type="signal peptide" evidence="1">
    <location>
        <begin position="1"/>
        <end position="30"/>
    </location>
</feature>